<organism evidence="2 3">
    <name type="scientific">Zavarzinia aquatilis</name>
    <dbReference type="NCBI Taxonomy" id="2211142"/>
    <lineage>
        <taxon>Bacteria</taxon>
        <taxon>Pseudomonadati</taxon>
        <taxon>Pseudomonadota</taxon>
        <taxon>Alphaproteobacteria</taxon>
        <taxon>Rhodospirillales</taxon>
        <taxon>Zavarziniaceae</taxon>
        <taxon>Zavarzinia</taxon>
    </lineage>
</organism>
<dbReference type="Gene3D" id="3.10.620.30">
    <property type="match status" value="1"/>
</dbReference>
<evidence type="ECO:0000313" key="3">
    <source>
        <dbReference type="Proteomes" id="UP000245461"/>
    </source>
</evidence>
<dbReference type="Proteomes" id="UP000245461">
    <property type="component" value="Unassembled WGS sequence"/>
</dbReference>
<sequence>MIRYEARHNTVYDYGEPVTLAHHLAHLKPRDSSRQRVLRHELRVIPEPSTWNERQDAFENPIVQFAVEEPHTKLIVESLIEIEIEGEAAPDPASAPAWDALRARLDAAAPDTLSAYAFRQDSTLIEVDREFAEFAAPDFPPGRPAIEALLAFNARIHRDFAFDPQATTVTTPPSEVLRVKRGVCQDFAHLMIACLRSIGLPARYVSGYLRTTPPPGRPRLVGSDQSHAWVAVWIGPDRWLELDPTNDCIPGLDHIILACGRDYDDVAPLRGIIIGGGPHRLQVGVDVVPLKNSAPPKV</sequence>
<dbReference type="EMBL" id="QGLE01000009">
    <property type="protein sequence ID" value="PWR20379.1"/>
    <property type="molecule type" value="Genomic_DNA"/>
</dbReference>
<dbReference type="Pfam" id="PF08379">
    <property type="entry name" value="Bact_transglu_N"/>
    <property type="match status" value="1"/>
</dbReference>
<proteinExistence type="predicted"/>
<evidence type="ECO:0000259" key="1">
    <source>
        <dbReference type="SMART" id="SM00460"/>
    </source>
</evidence>
<dbReference type="InterPro" id="IPR038765">
    <property type="entry name" value="Papain-like_cys_pep_sf"/>
</dbReference>
<feature type="domain" description="Transglutaminase-like" evidence="1">
    <location>
        <begin position="176"/>
        <end position="246"/>
    </location>
</feature>
<dbReference type="Pfam" id="PF01841">
    <property type="entry name" value="Transglut_core"/>
    <property type="match status" value="1"/>
</dbReference>
<dbReference type="OrthoDB" id="9804023at2"/>
<dbReference type="SUPFAM" id="SSF54001">
    <property type="entry name" value="Cysteine proteinases"/>
    <property type="match status" value="1"/>
</dbReference>
<dbReference type="InterPro" id="IPR002931">
    <property type="entry name" value="Transglutaminase-like"/>
</dbReference>
<dbReference type="AlphaFoldDB" id="A0A317E074"/>
<reference evidence="2 3" key="1">
    <citation type="submission" date="2018-05" db="EMBL/GenBank/DDBJ databases">
        <title>Zavarzinia sp. HR-AS.</title>
        <authorList>
            <person name="Lee Y."/>
            <person name="Jeon C.O."/>
        </authorList>
    </citation>
    <scope>NUCLEOTIDE SEQUENCE [LARGE SCALE GENOMIC DNA]</scope>
    <source>
        <strain evidence="2 3">HR-AS</strain>
    </source>
</reference>
<protein>
    <submittedName>
        <fullName evidence="2">Transglutaminase</fullName>
    </submittedName>
</protein>
<accession>A0A317E074</accession>
<dbReference type="SMART" id="SM00460">
    <property type="entry name" value="TGc"/>
    <property type="match status" value="1"/>
</dbReference>
<gene>
    <name evidence="2" type="ORF">DKG74_15345</name>
</gene>
<dbReference type="PANTHER" id="PTHR33490">
    <property type="entry name" value="BLR5614 PROTEIN-RELATED"/>
    <property type="match status" value="1"/>
</dbReference>
<name>A0A317E074_9PROT</name>
<keyword evidence="3" id="KW-1185">Reference proteome</keyword>
<dbReference type="PANTHER" id="PTHR33490:SF7">
    <property type="entry name" value="BLR2979 PROTEIN"/>
    <property type="match status" value="1"/>
</dbReference>
<dbReference type="InterPro" id="IPR013589">
    <property type="entry name" value="Bac_transglu_N"/>
</dbReference>
<evidence type="ECO:0000313" key="2">
    <source>
        <dbReference type="EMBL" id="PWR20379.1"/>
    </source>
</evidence>
<dbReference type="RefSeq" id="WP_109907053.1">
    <property type="nucleotide sequence ID" value="NZ_QGLE01000009.1"/>
</dbReference>
<comment type="caution">
    <text evidence="2">The sequence shown here is derived from an EMBL/GenBank/DDBJ whole genome shotgun (WGS) entry which is preliminary data.</text>
</comment>